<name>A0A839EP59_9HYPH</name>
<dbReference type="AlphaFoldDB" id="A0A839EP59"/>
<evidence type="ECO:0000313" key="2">
    <source>
        <dbReference type="Proteomes" id="UP000549052"/>
    </source>
</evidence>
<keyword evidence="2" id="KW-1185">Reference proteome</keyword>
<comment type="caution">
    <text evidence="1">The sequence shown here is derived from an EMBL/GenBank/DDBJ whole genome shotgun (WGS) entry which is preliminary data.</text>
</comment>
<reference evidence="1 2" key="1">
    <citation type="submission" date="2020-07" db="EMBL/GenBank/DDBJ databases">
        <title>Genomic Encyclopedia of Type Strains, Phase IV (KMG-V): Genome sequencing to study the core and pangenomes of soil and plant-associated prokaryotes.</title>
        <authorList>
            <person name="Whitman W."/>
        </authorList>
    </citation>
    <scope>NUCLEOTIDE SEQUENCE [LARGE SCALE GENOMIC DNA]</scope>
    <source>
        <strain evidence="1 2">AN3</strain>
    </source>
</reference>
<dbReference type="PANTHER" id="PTHR33973:SF4">
    <property type="entry name" value="OS07G0153300 PROTEIN"/>
    <property type="match status" value="1"/>
</dbReference>
<dbReference type="Proteomes" id="UP000549052">
    <property type="component" value="Unassembled WGS sequence"/>
</dbReference>
<evidence type="ECO:0000313" key="1">
    <source>
        <dbReference type="EMBL" id="MBA8879955.1"/>
    </source>
</evidence>
<dbReference type="EMBL" id="JACGXN010000006">
    <property type="protein sequence ID" value="MBA8879955.1"/>
    <property type="molecule type" value="Genomic_DNA"/>
</dbReference>
<accession>A0A839EP59</accession>
<dbReference type="Pfam" id="PF07103">
    <property type="entry name" value="DUF1365"/>
    <property type="match status" value="1"/>
</dbReference>
<dbReference type="RefSeq" id="WP_182550627.1">
    <property type="nucleotide sequence ID" value="NZ_JACGXN010000006.1"/>
</dbReference>
<organism evidence="1 2">
    <name type="scientific">Phyllobacterium myrsinacearum</name>
    <dbReference type="NCBI Taxonomy" id="28101"/>
    <lineage>
        <taxon>Bacteria</taxon>
        <taxon>Pseudomonadati</taxon>
        <taxon>Pseudomonadota</taxon>
        <taxon>Alphaproteobacteria</taxon>
        <taxon>Hyphomicrobiales</taxon>
        <taxon>Phyllobacteriaceae</taxon>
        <taxon>Phyllobacterium</taxon>
    </lineage>
</organism>
<dbReference type="InterPro" id="IPR010775">
    <property type="entry name" value="DUF1365"/>
</dbReference>
<sequence>MSAFLSAIYTGRVTHRRMRPKRHFLRYRMFYMLLDIDEIKGIALTNRWFSHNRFNLFSFFDRDHGSKFDAAAGCSDLRAYVENHLREARMVPDGGPIKLMTMPRILGYVFNPLSVYFCHDVNGTLKALIYEVNNTFGQRHSYVFQLDDTDDGKPLHQECRKEFYVSPFMDMALDYDFTITRPSSSASVVINASDQDGLIIATAFAGQRREFSDWNLLKLFFGYPLLTLKVIAGIHWEALWIRVKGVRIKPRPQTPIQTRTIIPQRTKSDIQFSK</sequence>
<protein>
    <recommendedName>
        <fullName evidence="3">DUF1365 domain-containing protein</fullName>
    </recommendedName>
</protein>
<gene>
    <name evidence="1" type="ORF">FHW16_003674</name>
</gene>
<dbReference type="PANTHER" id="PTHR33973">
    <property type="entry name" value="OS07G0153300 PROTEIN"/>
    <property type="match status" value="1"/>
</dbReference>
<proteinExistence type="predicted"/>
<evidence type="ECO:0008006" key="3">
    <source>
        <dbReference type="Google" id="ProtNLM"/>
    </source>
</evidence>